<feature type="region of interest" description="Disordered" evidence="1">
    <location>
        <begin position="1"/>
        <end position="23"/>
    </location>
</feature>
<evidence type="ECO:0000313" key="2">
    <source>
        <dbReference type="EMBL" id="KKK94457.1"/>
    </source>
</evidence>
<dbReference type="AlphaFoldDB" id="A0A0F8ZKY5"/>
<dbReference type="EMBL" id="LAZR01047334">
    <property type="protein sequence ID" value="KKK94457.1"/>
    <property type="molecule type" value="Genomic_DNA"/>
</dbReference>
<comment type="caution">
    <text evidence="2">The sequence shown here is derived from an EMBL/GenBank/DDBJ whole genome shotgun (WGS) entry which is preliminary data.</text>
</comment>
<organism evidence="2">
    <name type="scientific">marine sediment metagenome</name>
    <dbReference type="NCBI Taxonomy" id="412755"/>
    <lineage>
        <taxon>unclassified sequences</taxon>
        <taxon>metagenomes</taxon>
        <taxon>ecological metagenomes</taxon>
    </lineage>
</organism>
<gene>
    <name evidence="2" type="ORF">LCGC14_2682640</name>
</gene>
<evidence type="ECO:0000256" key="1">
    <source>
        <dbReference type="SAM" id="MobiDB-lite"/>
    </source>
</evidence>
<reference evidence="2" key="1">
    <citation type="journal article" date="2015" name="Nature">
        <title>Complex archaea that bridge the gap between prokaryotes and eukaryotes.</title>
        <authorList>
            <person name="Spang A."/>
            <person name="Saw J.H."/>
            <person name="Jorgensen S.L."/>
            <person name="Zaremba-Niedzwiedzka K."/>
            <person name="Martijn J."/>
            <person name="Lind A.E."/>
            <person name="van Eijk R."/>
            <person name="Schleper C."/>
            <person name="Guy L."/>
            <person name="Ettema T.J."/>
        </authorList>
    </citation>
    <scope>NUCLEOTIDE SEQUENCE</scope>
</reference>
<sequence length="63" mass="7132">MEESIQKQVTENPDSIEIGTPSKGGAIKVYGDFNKPEDFKKKIENAVEVRKYFEAQIEIKTKG</sequence>
<accession>A0A0F8ZKY5</accession>
<proteinExistence type="predicted"/>
<protein>
    <submittedName>
        <fullName evidence="2">Uncharacterized protein</fullName>
    </submittedName>
</protein>
<feature type="compositionally biased region" description="Polar residues" evidence="1">
    <location>
        <begin position="1"/>
        <end position="13"/>
    </location>
</feature>
<name>A0A0F8ZKY5_9ZZZZ</name>